<dbReference type="InParanoid" id="M4EFM4"/>
<dbReference type="PANTHER" id="PTHR32009">
    <property type="entry name" value="TMV RESISTANCE PROTEIN N-LIKE"/>
    <property type="match status" value="1"/>
</dbReference>
<dbReference type="GO" id="GO:0007165">
    <property type="term" value="P:signal transduction"/>
    <property type="evidence" value="ECO:0000318"/>
    <property type="project" value="GO_Central"/>
</dbReference>
<dbReference type="STRING" id="51351.M4EFM4"/>
<dbReference type="OMA" id="RSHFISY"/>
<dbReference type="GO" id="GO:0005634">
    <property type="term" value="C:nucleus"/>
    <property type="evidence" value="ECO:0000318"/>
    <property type="project" value="GO_Central"/>
</dbReference>
<dbReference type="HOGENOM" id="CLU_786077_0_0_1"/>
<dbReference type="Pfam" id="PF01582">
    <property type="entry name" value="TIR"/>
    <property type="match status" value="1"/>
</dbReference>
<reference evidence="3 4" key="1">
    <citation type="journal article" date="2011" name="Nat. Genet.">
        <title>The genome of the mesopolyploid crop species Brassica rapa.</title>
        <authorList>
            <consortium name="Brassica rapa Genome Sequencing Project Consortium"/>
            <person name="Wang X."/>
            <person name="Wang H."/>
            <person name="Wang J."/>
            <person name="Sun R."/>
            <person name="Wu J."/>
            <person name="Liu S."/>
            <person name="Bai Y."/>
            <person name="Mun J.H."/>
            <person name="Bancroft I."/>
            <person name="Cheng F."/>
            <person name="Huang S."/>
            <person name="Li X."/>
            <person name="Hua W."/>
            <person name="Wang J."/>
            <person name="Wang X."/>
            <person name="Freeling M."/>
            <person name="Pires J.C."/>
            <person name="Paterson A.H."/>
            <person name="Chalhoub B."/>
            <person name="Wang B."/>
            <person name="Hayward A."/>
            <person name="Sharpe A.G."/>
            <person name="Park B.S."/>
            <person name="Weisshaar B."/>
            <person name="Liu B."/>
            <person name="Li B."/>
            <person name="Liu B."/>
            <person name="Tong C."/>
            <person name="Song C."/>
            <person name="Duran C."/>
            <person name="Peng C."/>
            <person name="Geng C."/>
            <person name="Koh C."/>
            <person name="Lin C."/>
            <person name="Edwards D."/>
            <person name="Mu D."/>
            <person name="Shen D."/>
            <person name="Soumpourou E."/>
            <person name="Li F."/>
            <person name="Fraser F."/>
            <person name="Conant G."/>
            <person name="Lassalle G."/>
            <person name="King G.J."/>
            <person name="Bonnema G."/>
            <person name="Tang H."/>
            <person name="Wang H."/>
            <person name="Belcram H."/>
            <person name="Zhou H."/>
            <person name="Hirakawa H."/>
            <person name="Abe H."/>
            <person name="Guo H."/>
            <person name="Wang H."/>
            <person name="Jin H."/>
            <person name="Parkin I.A."/>
            <person name="Batley J."/>
            <person name="Kim J.S."/>
            <person name="Just J."/>
            <person name="Li J."/>
            <person name="Xu J."/>
            <person name="Deng J."/>
            <person name="Kim J.A."/>
            <person name="Li J."/>
            <person name="Yu J."/>
            <person name="Meng J."/>
            <person name="Wang J."/>
            <person name="Min J."/>
            <person name="Poulain J."/>
            <person name="Wang J."/>
            <person name="Hatakeyama K."/>
            <person name="Wu K."/>
            <person name="Wang L."/>
            <person name="Fang L."/>
            <person name="Trick M."/>
            <person name="Links M.G."/>
            <person name="Zhao M."/>
            <person name="Jin M."/>
            <person name="Ramchiary N."/>
            <person name="Drou N."/>
            <person name="Berkman P.J."/>
            <person name="Cai Q."/>
            <person name="Huang Q."/>
            <person name="Li R."/>
            <person name="Tabata S."/>
            <person name="Cheng S."/>
            <person name="Zhang S."/>
            <person name="Zhang S."/>
            <person name="Huang S."/>
            <person name="Sato S."/>
            <person name="Sun S."/>
            <person name="Kwon S.J."/>
            <person name="Choi S.R."/>
            <person name="Lee T.H."/>
            <person name="Fan W."/>
            <person name="Zhao X."/>
            <person name="Tan X."/>
            <person name="Xu X."/>
            <person name="Wang Y."/>
            <person name="Qiu Y."/>
            <person name="Yin Y."/>
            <person name="Li Y."/>
            <person name="Du Y."/>
            <person name="Liao Y."/>
            <person name="Lim Y."/>
            <person name="Narusaka Y."/>
            <person name="Wang Y."/>
            <person name="Wang Z."/>
            <person name="Li Z."/>
            <person name="Wang Z."/>
            <person name="Xiong Z."/>
            <person name="Zhang Z."/>
        </authorList>
    </citation>
    <scope>NUCLEOTIDE SEQUENCE [LARGE SCALE GENOMIC DNA]</scope>
    <source>
        <strain evidence="3 4">cv. Chiifu-401-42</strain>
    </source>
</reference>
<reference evidence="3 4" key="2">
    <citation type="journal article" date="2018" name="Hortic Res">
        <title>Improved Brassica rapa reference genome by single-molecule sequencing and chromosome conformation capture technologies.</title>
        <authorList>
            <person name="Zhang L."/>
            <person name="Cai X."/>
            <person name="Wu J."/>
            <person name="Liu M."/>
            <person name="Grob S."/>
            <person name="Cheng F."/>
            <person name="Liang J."/>
            <person name="Cai C."/>
            <person name="Liu Z."/>
            <person name="Liu B."/>
            <person name="Wang F."/>
            <person name="Li S."/>
            <person name="Liu F."/>
            <person name="Li X."/>
            <person name="Cheng L."/>
            <person name="Yang W."/>
            <person name="Li M.H."/>
            <person name="Grossniklaus U."/>
            <person name="Zheng H."/>
            <person name="Wang X."/>
        </authorList>
    </citation>
    <scope>NUCLEOTIDE SEQUENCE [LARGE SCALE GENOMIC DNA]</scope>
    <source>
        <strain evidence="3 4">cv. Chiifu-401-42</strain>
    </source>
</reference>
<dbReference type="Gramene" id="Bra027586.1">
    <property type="protein sequence ID" value="Bra027586.1-P"/>
    <property type="gene ID" value="Bra027586"/>
</dbReference>
<keyword evidence="1" id="KW-0520">NAD</keyword>
<dbReference type="Proteomes" id="UP000011750">
    <property type="component" value="Chromosome A09"/>
</dbReference>
<proteinExistence type="predicted"/>
<organism evidence="3 4">
    <name type="scientific">Brassica campestris</name>
    <name type="common">Field mustard</name>
    <dbReference type="NCBI Taxonomy" id="3711"/>
    <lineage>
        <taxon>Eukaryota</taxon>
        <taxon>Viridiplantae</taxon>
        <taxon>Streptophyta</taxon>
        <taxon>Embryophyta</taxon>
        <taxon>Tracheophyta</taxon>
        <taxon>Spermatophyta</taxon>
        <taxon>Magnoliopsida</taxon>
        <taxon>eudicotyledons</taxon>
        <taxon>Gunneridae</taxon>
        <taxon>Pentapetalae</taxon>
        <taxon>rosids</taxon>
        <taxon>malvids</taxon>
        <taxon>Brassicales</taxon>
        <taxon>Brassicaceae</taxon>
        <taxon>Brassiceae</taxon>
        <taxon>Brassica</taxon>
    </lineage>
</organism>
<evidence type="ECO:0000313" key="3">
    <source>
        <dbReference type="EnsemblPlants" id="Bra027586.1-P"/>
    </source>
</evidence>
<dbReference type="GO" id="GO:0006952">
    <property type="term" value="P:defense response"/>
    <property type="evidence" value="ECO:0000318"/>
    <property type="project" value="GO_Central"/>
</dbReference>
<dbReference type="InterPro" id="IPR025886">
    <property type="entry name" value="PP2-like"/>
</dbReference>
<name>M4EFM4_BRACM</name>
<sequence>MAPSSSAKPLKGPQVFISFRGEDVRKHFISFLDPALRRANINVFIDENELLGADLANLFTRIEESEIALVIFSKNYADSDWCLDELAKMKERKDQGRLRVIPIFYNLSPSVVKELRQDFGDKFRDMQRRHKHQPERTKKWEEALVSVPDIKGMPLSEQSDRTDNEFINSLVVEIQRLLDYMAVKGTPTREENHRGGTYDDTSDLTPGAKYEAVFLVKLEDNAIGWEQPVTLKLKVEQHDGSDDNRVDRNESLKDYIGHNWVDILAGVFVAPPRNKPAKITFTMFQHVTDDKKKGLVVKGVAIRPTN</sequence>
<dbReference type="Gene3D" id="3.40.50.10140">
    <property type="entry name" value="Toll/interleukin-1 receptor homology (TIR) domain"/>
    <property type="match status" value="1"/>
</dbReference>
<keyword evidence="4" id="KW-1185">Reference proteome</keyword>
<dbReference type="EnsemblPlants" id="Bra027586.1">
    <property type="protein sequence ID" value="Bra027586.1-P"/>
    <property type="gene ID" value="Bra027586"/>
</dbReference>
<dbReference type="SMART" id="SM00255">
    <property type="entry name" value="TIR"/>
    <property type="match status" value="1"/>
</dbReference>
<dbReference type="FunFam" id="3.40.50.10140:FF:000007">
    <property type="entry name" value="Disease resistance protein (TIR-NBS-LRR class)"/>
    <property type="match status" value="1"/>
</dbReference>
<feature type="domain" description="TIR" evidence="2">
    <location>
        <begin position="11"/>
        <end position="178"/>
    </location>
</feature>
<reference evidence="3" key="3">
    <citation type="submission" date="2023-03" db="UniProtKB">
        <authorList>
            <consortium name="EnsemblPlants"/>
        </authorList>
    </citation>
    <scope>IDENTIFICATION</scope>
    <source>
        <strain evidence="3">cv. Chiifu-401-42</strain>
    </source>
</reference>
<protein>
    <recommendedName>
        <fullName evidence="2">TIR domain-containing protein</fullName>
    </recommendedName>
</protein>
<accession>M4EFM4</accession>
<dbReference type="PROSITE" id="PS50104">
    <property type="entry name" value="TIR"/>
    <property type="match status" value="1"/>
</dbReference>
<dbReference type="SUPFAM" id="SSF52200">
    <property type="entry name" value="Toll/Interleukin receptor TIR domain"/>
    <property type="match status" value="1"/>
</dbReference>
<dbReference type="AlphaFoldDB" id="M4EFM4"/>
<dbReference type="Pfam" id="PF14299">
    <property type="entry name" value="PP2"/>
    <property type="match status" value="1"/>
</dbReference>
<evidence type="ECO:0000256" key="1">
    <source>
        <dbReference type="ARBA" id="ARBA00023027"/>
    </source>
</evidence>
<dbReference type="InterPro" id="IPR000157">
    <property type="entry name" value="TIR_dom"/>
</dbReference>
<evidence type="ECO:0000313" key="4">
    <source>
        <dbReference type="Proteomes" id="UP000011750"/>
    </source>
</evidence>
<evidence type="ECO:0000259" key="2">
    <source>
        <dbReference type="PROSITE" id="PS50104"/>
    </source>
</evidence>
<dbReference type="PANTHER" id="PTHR32009:SF75">
    <property type="entry name" value="PROTEIN PHLOEM PROTEIN 2-LIKE A5-RELATED"/>
    <property type="match status" value="1"/>
</dbReference>
<dbReference type="InterPro" id="IPR035897">
    <property type="entry name" value="Toll_tir_struct_dom_sf"/>
</dbReference>